<dbReference type="PANTHER" id="PTHR48111:SF1">
    <property type="entry name" value="TWO-COMPONENT RESPONSE REGULATOR ORR33"/>
    <property type="match status" value="1"/>
</dbReference>
<dbReference type="GO" id="GO:0000976">
    <property type="term" value="F:transcription cis-regulatory region binding"/>
    <property type="evidence" value="ECO:0007669"/>
    <property type="project" value="TreeGrafter"/>
</dbReference>
<accession>A0A7W9ZCJ0</accession>
<name>A0A7W9ZCJ0_NOVIT</name>
<proteinExistence type="predicted"/>
<organism evidence="8 9">
    <name type="scientific">Novispirillum itersonii</name>
    <name type="common">Aquaspirillum itersonii</name>
    <dbReference type="NCBI Taxonomy" id="189"/>
    <lineage>
        <taxon>Bacteria</taxon>
        <taxon>Pseudomonadati</taxon>
        <taxon>Pseudomonadota</taxon>
        <taxon>Alphaproteobacteria</taxon>
        <taxon>Rhodospirillales</taxon>
        <taxon>Novispirillaceae</taxon>
        <taxon>Novispirillum</taxon>
    </lineage>
</organism>
<keyword evidence="4 8" id="KW-0238">DNA-binding</keyword>
<sequence length="131" mass="14522">MTQLILVAEDERNIVESLSFLMKRAGYEVQVAYDGRTALRLLEKIRPDLLLLDVMMPGCDGFEVVQAVKANPALASMRIVMLTAKGREVDRRRGLEFGVDDYITKPFSTRDVVSRVKALLEGPAEAGQVPA</sequence>
<evidence type="ECO:0000256" key="6">
    <source>
        <dbReference type="PROSITE-ProRule" id="PRU00169"/>
    </source>
</evidence>
<dbReference type="EMBL" id="JACIIX010000001">
    <property type="protein sequence ID" value="MBB6208911.1"/>
    <property type="molecule type" value="Genomic_DNA"/>
</dbReference>
<dbReference type="GO" id="GO:0005829">
    <property type="term" value="C:cytosol"/>
    <property type="evidence" value="ECO:0007669"/>
    <property type="project" value="TreeGrafter"/>
</dbReference>
<evidence type="ECO:0000259" key="7">
    <source>
        <dbReference type="PROSITE" id="PS50110"/>
    </source>
</evidence>
<dbReference type="InterPro" id="IPR039420">
    <property type="entry name" value="WalR-like"/>
</dbReference>
<feature type="modified residue" description="4-aspartylphosphate" evidence="6">
    <location>
        <position position="53"/>
    </location>
</feature>
<feature type="domain" description="Response regulatory" evidence="7">
    <location>
        <begin position="4"/>
        <end position="120"/>
    </location>
</feature>
<dbReference type="GO" id="GO:0006355">
    <property type="term" value="P:regulation of DNA-templated transcription"/>
    <property type="evidence" value="ECO:0007669"/>
    <property type="project" value="TreeGrafter"/>
</dbReference>
<gene>
    <name evidence="8" type="ORF">FHS48_000292</name>
</gene>
<dbReference type="Pfam" id="PF00072">
    <property type="entry name" value="Response_reg"/>
    <property type="match status" value="1"/>
</dbReference>
<evidence type="ECO:0000256" key="4">
    <source>
        <dbReference type="ARBA" id="ARBA00023125"/>
    </source>
</evidence>
<evidence type="ECO:0000256" key="5">
    <source>
        <dbReference type="ARBA" id="ARBA00023163"/>
    </source>
</evidence>
<keyword evidence="5" id="KW-0804">Transcription</keyword>
<dbReference type="PROSITE" id="PS50110">
    <property type="entry name" value="RESPONSE_REGULATORY"/>
    <property type="match status" value="1"/>
</dbReference>
<dbReference type="GO" id="GO:0032993">
    <property type="term" value="C:protein-DNA complex"/>
    <property type="evidence" value="ECO:0007669"/>
    <property type="project" value="TreeGrafter"/>
</dbReference>
<dbReference type="InterPro" id="IPR011006">
    <property type="entry name" value="CheY-like_superfamily"/>
</dbReference>
<dbReference type="Gene3D" id="3.40.50.2300">
    <property type="match status" value="1"/>
</dbReference>
<reference evidence="8 9" key="1">
    <citation type="submission" date="2020-08" db="EMBL/GenBank/DDBJ databases">
        <title>Genomic Encyclopedia of Type Strains, Phase IV (KMG-IV): sequencing the most valuable type-strain genomes for metagenomic binning, comparative biology and taxonomic classification.</title>
        <authorList>
            <person name="Goeker M."/>
        </authorList>
    </citation>
    <scope>NUCLEOTIDE SEQUENCE [LARGE SCALE GENOMIC DNA]</scope>
    <source>
        <strain evidence="8 9">DSM 11590</strain>
    </source>
</reference>
<dbReference type="Proteomes" id="UP000544872">
    <property type="component" value="Unassembled WGS sequence"/>
</dbReference>
<evidence type="ECO:0000313" key="9">
    <source>
        <dbReference type="Proteomes" id="UP000544872"/>
    </source>
</evidence>
<dbReference type="RefSeq" id="WP_184260519.1">
    <property type="nucleotide sequence ID" value="NZ_JACIIX010000001.1"/>
</dbReference>
<dbReference type="SUPFAM" id="SSF52172">
    <property type="entry name" value="CheY-like"/>
    <property type="match status" value="1"/>
</dbReference>
<keyword evidence="1 6" id="KW-0597">Phosphoprotein</keyword>
<keyword evidence="2" id="KW-0902">Two-component regulatory system</keyword>
<dbReference type="SMART" id="SM00448">
    <property type="entry name" value="REC"/>
    <property type="match status" value="1"/>
</dbReference>
<dbReference type="PANTHER" id="PTHR48111">
    <property type="entry name" value="REGULATOR OF RPOS"/>
    <property type="match status" value="1"/>
</dbReference>
<dbReference type="AlphaFoldDB" id="A0A7W9ZCJ0"/>
<protein>
    <submittedName>
        <fullName evidence="8">DNA-binding response OmpR family regulator</fullName>
    </submittedName>
</protein>
<dbReference type="FunFam" id="3.40.50.2300:FF:000001">
    <property type="entry name" value="DNA-binding response regulator PhoB"/>
    <property type="match status" value="1"/>
</dbReference>
<dbReference type="InterPro" id="IPR001789">
    <property type="entry name" value="Sig_transdc_resp-reg_receiver"/>
</dbReference>
<evidence type="ECO:0000313" key="8">
    <source>
        <dbReference type="EMBL" id="MBB6208911.1"/>
    </source>
</evidence>
<keyword evidence="3" id="KW-0805">Transcription regulation</keyword>
<evidence type="ECO:0000256" key="1">
    <source>
        <dbReference type="ARBA" id="ARBA00022553"/>
    </source>
</evidence>
<dbReference type="GO" id="GO:0000156">
    <property type="term" value="F:phosphorelay response regulator activity"/>
    <property type="evidence" value="ECO:0007669"/>
    <property type="project" value="TreeGrafter"/>
</dbReference>
<comment type="caution">
    <text evidence="8">The sequence shown here is derived from an EMBL/GenBank/DDBJ whole genome shotgun (WGS) entry which is preliminary data.</text>
</comment>
<evidence type="ECO:0000256" key="2">
    <source>
        <dbReference type="ARBA" id="ARBA00023012"/>
    </source>
</evidence>
<evidence type="ECO:0000256" key="3">
    <source>
        <dbReference type="ARBA" id="ARBA00023015"/>
    </source>
</evidence>
<keyword evidence="9" id="KW-1185">Reference proteome</keyword>